<keyword evidence="3" id="KW-1185">Reference proteome</keyword>
<dbReference type="AlphaFoldDB" id="A0A7T8KAP8"/>
<evidence type="ECO:0000313" key="3">
    <source>
        <dbReference type="Proteomes" id="UP000595437"/>
    </source>
</evidence>
<evidence type="ECO:0000256" key="1">
    <source>
        <dbReference type="SAM" id="MobiDB-lite"/>
    </source>
</evidence>
<feature type="region of interest" description="Disordered" evidence="1">
    <location>
        <begin position="1"/>
        <end position="26"/>
    </location>
</feature>
<protein>
    <submittedName>
        <fullName evidence="2">Uncharacterized protein</fullName>
    </submittedName>
</protein>
<proteinExistence type="predicted"/>
<dbReference type="OrthoDB" id="10506652at2759"/>
<reference evidence="3" key="1">
    <citation type="submission" date="2021-01" db="EMBL/GenBank/DDBJ databases">
        <title>Caligus Genome Assembly.</title>
        <authorList>
            <person name="Gallardo-Escarate C."/>
        </authorList>
    </citation>
    <scope>NUCLEOTIDE SEQUENCE [LARGE SCALE GENOMIC DNA]</scope>
</reference>
<dbReference type="Proteomes" id="UP000595437">
    <property type="component" value="Chromosome 3"/>
</dbReference>
<name>A0A7T8KAP8_CALRO</name>
<accession>A0A7T8KAP8</accession>
<dbReference type="EMBL" id="CP045892">
    <property type="protein sequence ID" value="QQP52523.1"/>
    <property type="molecule type" value="Genomic_DNA"/>
</dbReference>
<evidence type="ECO:0000313" key="2">
    <source>
        <dbReference type="EMBL" id="QQP52523.1"/>
    </source>
</evidence>
<organism evidence="2 3">
    <name type="scientific">Caligus rogercresseyi</name>
    <name type="common">Sea louse</name>
    <dbReference type="NCBI Taxonomy" id="217165"/>
    <lineage>
        <taxon>Eukaryota</taxon>
        <taxon>Metazoa</taxon>
        <taxon>Ecdysozoa</taxon>
        <taxon>Arthropoda</taxon>
        <taxon>Crustacea</taxon>
        <taxon>Multicrustacea</taxon>
        <taxon>Hexanauplia</taxon>
        <taxon>Copepoda</taxon>
        <taxon>Siphonostomatoida</taxon>
        <taxon>Caligidae</taxon>
        <taxon>Caligus</taxon>
    </lineage>
</organism>
<sequence length="104" mass="11313">MTSFIPKLGLSGTQNGDESSTDFETDSRRNTRLFSIISSTNTFGGCDTSMSDISFTHRNSTCSIFSHSSDCFERQEGGGEAKESGKQFNGVSLLHPDAAKYIKN</sequence>
<gene>
    <name evidence="2" type="ORF">FKW44_004701</name>
</gene>